<comment type="caution">
    <text evidence="1">The sequence shown here is derived from an EMBL/GenBank/DDBJ whole genome shotgun (WGS) entry which is preliminary data.</text>
</comment>
<dbReference type="AlphaFoldDB" id="A0A1U7NDG3"/>
<reference evidence="1 2" key="1">
    <citation type="submission" date="2016-11" db="EMBL/GenBank/DDBJ databases">
        <title>Description of two novel members of the family Erysipelotrichaceae: Ileibacterium lipovorans gen. nov., sp. nov. and Dubosiella newyorkensis, gen. nov., sp. nov.</title>
        <authorList>
            <person name="Cox L.M."/>
            <person name="Sohn J."/>
            <person name="Tyrrell K.L."/>
            <person name="Citron D.M."/>
            <person name="Lawson P.A."/>
            <person name="Patel N.B."/>
            <person name="Iizumi T."/>
            <person name="Perez-Perez G.I."/>
            <person name="Goldstein E.J."/>
            <person name="Blaser M.J."/>
        </authorList>
    </citation>
    <scope>NUCLEOTIDE SEQUENCE [LARGE SCALE GENOMIC DNA]</scope>
    <source>
        <strain evidence="1 2">NYU-BL-A3</strain>
    </source>
</reference>
<evidence type="ECO:0000313" key="2">
    <source>
        <dbReference type="Proteomes" id="UP000186341"/>
    </source>
</evidence>
<accession>A0A1U7NDG3</accession>
<dbReference type="EMBL" id="MPJW01000233">
    <property type="protein sequence ID" value="OLU37019.1"/>
    <property type="molecule type" value="Genomic_DNA"/>
</dbReference>
<gene>
    <name evidence="1" type="ORF">BO222_11205</name>
</gene>
<organism evidence="1 2">
    <name type="scientific">Ileibacterium valens</name>
    <dbReference type="NCBI Taxonomy" id="1862668"/>
    <lineage>
        <taxon>Bacteria</taxon>
        <taxon>Bacillati</taxon>
        <taxon>Bacillota</taxon>
        <taxon>Erysipelotrichia</taxon>
        <taxon>Erysipelotrichales</taxon>
        <taxon>Erysipelotrichaceae</taxon>
        <taxon>Ileibacterium</taxon>
    </lineage>
</organism>
<evidence type="ECO:0000313" key="1">
    <source>
        <dbReference type="EMBL" id="OLU37019.1"/>
    </source>
</evidence>
<sequence length="147" mass="16917">MQDSYLKDIKILISSVITAFCLPVSGCASSMDQVESKQSIWPEYSACTNYEIYDYSLEASIQQAARANGFEMYRNNYQWQIIQNKSSRALIQSSRSDNVEDKTLQVTTEYGDMSFVIRREADSDWKLFQILEDSQSAITGLNWEDLF</sequence>
<protein>
    <submittedName>
        <fullName evidence="1">Uncharacterized protein</fullName>
    </submittedName>
</protein>
<keyword evidence="2" id="KW-1185">Reference proteome</keyword>
<dbReference type="Proteomes" id="UP000186341">
    <property type="component" value="Unassembled WGS sequence"/>
</dbReference>
<proteinExistence type="predicted"/>
<name>A0A1U7NDG3_9FIRM</name>